<gene>
    <name evidence="2" type="ORF">NCTC10437_04488</name>
</gene>
<sequence>MSRTPKYMAVQGAAVIMAVVLIVIGALGFVPGATTDLDQLSWFGHHSGARLFGTFAVCAVLNLVHLVMGAAGFYFARTYAGSRAYLLAGGALYLGLWLYGVLVEFGSDAHVIPLNSATNWLHLGLGAVMALLAVTLAGQHDPTKRRPRMRRAASH</sequence>
<evidence type="ECO:0000313" key="2">
    <source>
        <dbReference type="EMBL" id="VEG57477.1"/>
    </source>
</evidence>
<evidence type="ECO:0008006" key="4">
    <source>
        <dbReference type="Google" id="ProtNLM"/>
    </source>
</evidence>
<proteinExistence type="predicted"/>
<dbReference type="OrthoDB" id="572373at2"/>
<evidence type="ECO:0000313" key="3">
    <source>
        <dbReference type="Proteomes" id="UP000279306"/>
    </source>
</evidence>
<dbReference type="AlphaFoldDB" id="A0A3S4TEL8"/>
<protein>
    <recommendedName>
        <fullName evidence="4">DUF4383 domain-containing protein</fullName>
    </recommendedName>
</protein>
<feature type="transmembrane region" description="Helical" evidence="1">
    <location>
        <begin position="12"/>
        <end position="31"/>
    </location>
</feature>
<reference evidence="2 3" key="1">
    <citation type="submission" date="2018-12" db="EMBL/GenBank/DDBJ databases">
        <authorList>
            <consortium name="Pathogen Informatics"/>
        </authorList>
    </citation>
    <scope>NUCLEOTIDE SEQUENCE [LARGE SCALE GENOMIC DNA]</scope>
    <source>
        <strain evidence="2 3">NCTC10437</strain>
    </source>
</reference>
<organism evidence="2 3">
    <name type="scientific">Mycolicibacterium aurum</name>
    <name type="common">Mycobacterium aurum</name>
    <dbReference type="NCBI Taxonomy" id="1791"/>
    <lineage>
        <taxon>Bacteria</taxon>
        <taxon>Bacillati</taxon>
        <taxon>Actinomycetota</taxon>
        <taxon>Actinomycetes</taxon>
        <taxon>Mycobacteriales</taxon>
        <taxon>Mycobacteriaceae</taxon>
        <taxon>Mycolicibacterium</taxon>
    </lineage>
</organism>
<feature type="transmembrane region" description="Helical" evidence="1">
    <location>
        <begin position="51"/>
        <end position="76"/>
    </location>
</feature>
<keyword evidence="3" id="KW-1185">Reference proteome</keyword>
<dbReference type="STRING" id="1791.GCA_001049355_03026"/>
<dbReference type="RefSeq" id="WP_048632886.1">
    <property type="nucleotide sequence ID" value="NZ_CVQQ01000008.1"/>
</dbReference>
<keyword evidence="1" id="KW-0472">Membrane</keyword>
<name>A0A3S4TEL8_MYCAU</name>
<keyword evidence="1" id="KW-1133">Transmembrane helix</keyword>
<keyword evidence="1" id="KW-0812">Transmembrane</keyword>
<accession>A0A3S4TEL8</accession>
<dbReference type="Pfam" id="PF14325">
    <property type="entry name" value="DUF4383"/>
    <property type="match status" value="1"/>
</dbReference>
<feature type="transmembrane region" description="Helical" evidence="1">
    <location>
        <begin position="120"/>
        <end position="138"/>
    </location>
</feature>
<dbReference type="EMBL" id="LR134356">
    <property type="protein sequence ID" value="VEG57477.1"/>
    <property type="molecule type" value="Genomic_DNA"/>
</dbReference>
<evidence type="ECO:0000256" key="1">
    <source>
        <dbReference type="SAM" id="Phobius"/>
    </source>
</evidence>
<dbReference type="Proteomes" id="UP000279306">
    <property type="component" value="Chromosome"/>
</dbReference>
<dbReference type="KEGG" id="mauu:NCTC10437_04488"/>
<feature type="transmembrane region" description="Helical" evidence="1">
    <location>
        <begin position="83"/>
        <end position="100"/>
    </location>
</feature>